<keyword evidence="1" id="KW-0472">Membrane</keyword>
<protein>
    <recommendedName>
        <fullName evidence="5">Variable surface lipoprotein</fullName>
    </recommendedName>
</protein>
<evidence type="ECO:0000256" key="1">
    <source>
        <dbReference type="SAM" id="Phobius"/>
    </source>
</evidence>
<sequence>MRKKNKLFLGLVSAATVITIAPIAASCSKDPNTVPIPPHDQEKYKQVINWFNQINLSDLDSSKFPQELTNFKQDEYYRDYLRKWNFGPGDSEPAKKIDKEFIFDQNKGFYKKLAENNLLEFFNKNFKIRLRTASQNLNILLNFSLIPISEDERVKDLNSQEYFMAKYYAIRNVFLPLGEFNLNVEKSKETTTFDLLSYIIPPVAIALVIIYIFVAIYIRKKRQKRRK</sequence>
<keyword evidence="1" id="KW-1133">Transmembrane helix</keyword>
<name>A0A858U174_9MOLU</name>
<evidence type="ECO:0000313" key="4">
    <source>
        <dbReference type="Proteomes" id="UP000501728"/>
    </source>
</evidence>
<dbReference type="InterPro" id="IPR054816">
    <property type="entry name" value="Lipoprotein_mollicutes-type_CS"/>
</dbReference>
<dbReference type="KEGG" id="mphn:HGG64_00485"/>
<feature type="signal peptide" evidence="2">
    <location>
        <begin position="1"/>
        <end position="24"/>
    </location>
</feature>
<accession>A0A858U174</accession>
<keyword evidence="1" id="KW-0812">Transmembrane</keyword>
<dbReference type="NCBIfam" id="NF045726">
    <property type="entry name" value="XXplasma_LP"/>
    <property type="match status" value="1"/>
</dbReference>
<feature type="transmembrane region" description="Helical" evidence="1">
    <location>
        <begin position="195"/>
        <end position="218"/>
    </location>
</feature>
<dbReference type="EMBL" id="CP051480">
    <property type="protein sequence ID" value="QJG66200.1"/>
    <property type="molecule type" value="Genomic_DNA"/>
</dbReference>
<gene>
    <name evidence="3" type="ORF">HGG64_00485</name>
</gene>
<dbReference type="Proteomes" id="UP000501728">
    <property type="component" value="Chromosome"/>
</dbReference>
<keyword evidence="4" id="KW-1185">Reference proteome</keyword>
<evidence type="ECO:0000256" key="2">
    <source>
        <dbReference type="SAM" id="SignalP"/>
    </source>
</evidence>
<dbReference type="PROSITE" id="PS51257">
    <property type="entry name" value="PROKAR_LIPOPROTEIN"/>
    <property type="match status" value="1"/>
</dbReference>
<dbReference type="RefSeq" id="WP_169580024.1">
    <property type="nucleotide sequence ID" value="NZ_CP051480.1"/>
</dbReference>
<evidence type="ECO:0008006" key="5">
    <source>
        <dbReference type="Google" id="ProtNLM"/>
    </source>
</evidence>
<dbReference type="AlphaFoldDB" id="A0A858U174"/>
<keyword evidence="2" id="KW-0732">Signal</keyword>
<reference evidence="3 4" key="1">
    <citation type="submission" date="2020-04" db="EMBL/GenBank/DDBJ databases">
        <title>Novel Mycoplasma species detected in Phocoena phocoena (harbor porpoise) from the USA.</title>
        <authorList>
            <person name="Volokhov D.V."/>
        </authorList>
    </citation>
    <scope>NUCLEOTIDE SEQUENCE [LARGE SCALE GENOMIC DNA]</scope>
    <source>
        <strain evidence="3 4">C264-NAS</strain>
    </source>
</reference>
<evidence type="ECO:0000313" key="3">
    <source>
        <dbReference type="EMBL" id="QJG66200.1"/>
    </source>
</evidence>
<organism evidence="3 4">
    <name type="scientific">Mycoplasma phocoeninasale</name>
    <dbReference type="NCBI Taxonomy" id="2726117"/>
    <lineage>
        <taxon>Bacteria</taxon>
        <taxon>Bacillati</taxon>
        <taxon>Mycoplasmatota</taxon>
        <taxon>Mollicutes</taxon>
        <taxon>Mycoplasmataceae</taxon>
        <taxon>Mycoplasma</taxon>
    </lineage>
</organism>
<feature type="chain" id="PRO_5032774608" description="Variable surface lipoprotein" evidence="2">
    <location>
        <begin position="25"/>
        <end position="227"/>
    </location>
</feature>
<proteinExistence type="predicted"/>